<keyword evidence="2" id="KW-1185">Reference proteome</keyword>
<reference evidence="1 2" key="1">
    <citation type="journal article" date="2020" name="IScience">
        <title>Genome Sequencing of the Endangered Kingdonia uniflora (Circaeasteraceae, Ranunculales) Reveals Potential Mechanisms of Evolutionary Specialization.</title>
        <authorList>
            <person name="Sun Y."/>
            <person name="Deng T."/>
            <person name="Zhang A."/>
            <person name="Moore M.J."/>
            <person name="Landis J.B."/>
            <person name="Lin N."/>
            <person name="Zhang H."/>
            <person name="Zhang X."/>
            <person name="Huang J."/>
            <person name="Zhang X."/>
            <person name="Sun H."/>
            <person name="Wang H."/>
        </authorList>
    </citation>
    <scope>NUCLEOTIDE SEQUENCE [LARGE SCALE GENOMIC DNA]</scope>
    <source>
        <strain evidence="1">TB1705</strain>
        <tissue evidence="1">Leaf</tissue>
    </source>
</reference>
<comment type="caution">
    <text evidence="1">The sequence shown here is derived from an EMBL/GenBank/DDBJ whole genome shotgun (WGS) entry which is preliminary data.</text>
</comment>
<evidence type="ECO:0000313" key="1">
    <source>
        <dbReference type="EMBL" id="KAF6143216.1"/>
    </source>
</evidence>
<protein>
    <submittedName>
        <fullName evidence="1">Uncharacterized protein</fullName>
    </submittedName>
</protein>
<dbReference type="EMBL" id="JACGCM010002212">
    <property type="protein sequence ID" value="KAF6143216.1"/>
    <property type="molecule type" value="Genomic_DNA"/>
</dbReference>
<evidence type="ECO:0000313" key="2">
    <source>
        <dbReference type="Proteomes" id="UP000541444"/>
    </source>
</evidence>
<dbReference type="OrthoDB" id="19132at2759"/>
<name>A0A7J7LKN8_9MAGN</name>
<dbReference type="Proteomes" id="UP000541444">
    <property type="component" value="Unassembled WGS sequence"/>
</dbReference>
<sequence length="98" mass="11358">MKLMCSYYILRQDGSNAFMRSWILQGSLEGNNWRDLRVHEKDQTICKPGQFASWPIIGPNLVLPIILFKVLLMGSTTSDSIPWNICICFLELYGYFHL</sequence>
<organism evidence="1 2">
    <name type="scientific">Kingdonia uniflora</name>
    <dbReference type="NCBI Taxonomy" id="39325"/>
    <lineage>
        <taxon>Eukaryota</taxon>
        <taxon>Viridiplantae</taxon>
        <taxon>Streptophyta</taxon>
        <taxon>Embryophyta</taxon>
        <taxon>Tracheophyta</taxon>
        <taxon>Spermatophyta</taxon>
        <taxon>Magnoliopsida</taxon>
        <taxon>Ranunculales</taxon>
        <taxon>Circaeasteraceae</taxon>
        <taxon>Kingdonia</taxon>
    </lineage>
</organism>
<gene>
    <name evidence="1" type="ORF">GIB67_035630</name>
</gene>
<dbReference type="AlphaFoldDB" id="A0A7J7LKN8"/>
<dbReference type="PANTHER" id="PTHR47457">
    <property type="entry name" value="OS05G0345500 PROTEIN"/>
    <property type="match status" value="1"/>
</dbReference>
<proteinExistence type="predicted"/>
<dbReference type="PANTHER" id="PTHR47457:SF1">
    <property type="entry name" value="BTB DOMAIN-CONTAINING PROTEIN-RELATED"/>
    <property type="match status" value="1"/>
</dbReference>
<accession>A0A7J7LKN8</accession>